<evidence type="ECO:0000259" key="3">
    <source>
        <dbReference type="PROSITE" id="PS50188"/>
    </source>
</evidence>
<dbReference type="InterPro" id="IPR043136">
    <property type="entry name" value="B30.2/SPRY_sf"/>
</dbReference>
<feature type="compositionally biased region" description="Low complexity" evidence="2">
    <location>
        <begin position="12"/>
        <end position="22"/>
    </location>
</feature>
<dbReference type="PROSITE" id="PS50188">
    <property type="entry name" value="B302_SPRY"/>
    <property type="match status" value="1"/>
</dbReference>
<dbReference type="InterPro" id="IPR035754">
    <property type="entry name" value="SPRY_SPSB3"/>
</dbReference>
<evidence type="ECO:0000256" key="2">
    <source>
        <dbReference type="SAM" id="MobiDB-lite"/>
    </source>
</evidence>
<feature type="compositionally biased region" description="Polar residues" evidence="2">
    <location>
        <begin position="361"/>
        <end position="372"/>
    </location>
</feature>
<reference evidence="4 5" key="1">
    <citation type="submission" date="2017-06" db="EMBL/GenBank/DDBJ databases">
        <title>A platform for efficient transgenesis in Macrostomum lignano, a flatworm model organism for stem cell research.</title>
        <authorList>
            <person name="Berezikov E."/>
        </authorList>
    </citation>
    <scope>NUCLEOTIDE SEQUENCE [LARGE SCALE GENOMIC DNA]</scope>
    <source>
        <strain evidence="4">DV1</strain>
        <tissue evidence="4">Whole organism</tissue>
    </source>
</reference>
<dbReference type="InterPro" id="IPR050672">
    <property type="entry name" value="FBXO45-Fsn/SPSB_families"/>
</dbReference>
<dbReference type="SMART" id="SM00449">
    <property type="entry name" value="SPRY"/>
    <property type="match status" value="1"/>
</dbReference>
<dbReference type="GO" id="GO:0043161">
    <property type="term" value="P:proteasome-mediated ubiquitin-dependent protein catabolic process"/>
    <property type="evidence" value="ECO:0007669"/>
    <property type="project" value="TreeGrafter"/>
</dbReference>
<dbReference type="STRING" id="282301.A0A267H3B6"/>
<evidence type="ECO:0000256" key="1">
    <source>
        <dbReference type="ARBA" id="ARBA00022786"/>
    </source>
</evidence>
<protein>
    <recommendedName>
        <fullName evidence="3">B30.2/SPRY domain-containing protein</fullName>
    </recommendedName>
</protein>
<gene>
    <name evidence="4" type="ORF">BOX15_Mlig027285g2</name>
</gene>
<comment type="caution">
    <text evidence="4">The sequence shown here is derived from an EMBL/GenBank/DDBJ whole genome shotgun (WGS) entry which is preliminary data.</text>
</comment>
<feature type="compositionally biased region" description="Basic residues" evidence="2">
    <location>
        <begin position="61"/>
        <end position="75"/>
    </location>
</feature>
<dbReference type="PANTHER" id="PTHR12245:SF5">
    <property type="entry name" value="SPRY DOMAIN-CONTAINING SOCS BOX PROTEIN 3"/>
    <property type="match status" value="1"/>
</dbReference>
<keyword evidence="1" id="KW-0833">Ubl conjugation pathway</keyword>
<dbReference type="OrthoDB" id="5951542at2759"/>
<dbReference type="EMBL" id="NIVC01000040">
    <property type="protein sequence ID" value="PAA92800.1"/>
    <property type="molecule type" value="Genomic_DNA"/>
</dbReference>
<feature type="region of interest" description="Disordered" evidence="2">
    <location>
        <begin position="361"/>
        <end position="416"/>
    </location>
</feature>
<feature type="domain" description="B30.2/SPRY" evidence="3">
    <location>
        <begin position="119"/>
        <end position="308"/>
    </location>
</feature>
<dbReference type="AlphaFoldDB" id="A0A267H3B6"/>
<dbReference type="Gene3D" id="2.60.120.920">
    <property type="match status" value="1"/>
</dbReference>
<evidence type="ECO:0000313" key="5">
    <source>
        <dbReference type="Proteomes" id="UP000215902"/>
    </source>
</evidence>
<dbReference type="SUPFAM" id="SSF49899">
    <property type="entry name" value="Concanavalin A-like lectins/glucanases"/>
    <property type="match status" value="1"/>
</dbReference>
<sequence length="416" mass="44790">ATAPDNSTTADSSNSSSSSSSSDGYTGADHQPQQSAAGEQLRLTLLDDDDRSSNSGESPRHHPRLRHHLQQHRRAAISAQGGGLSELYKPRRDTESFCNCPRANGGGARSLTWIHCACGEELSASTTGDGGSRQDNSDADWSWAEPEAADCALSSCGRIVSFHPLFSRGTAAAVGNRPLIDGLHYWELKFVSPVYGTDIMAGVCSTGFEPRSHHSAFVSLLGLGPDSMGLSYNGYFQQNQQKREFCRPFGQGAIVGLLLDLWHGTLTYFLNRQCLGVAARGLKAPMYPAVCSTAAKSGVKLIRALSLPITLQALSCRALRHLIPDRLCVTEALTLPPGLVSLLTNNLPYLIWPAYRHNGPTSKSTAATANSNDDVEDDIDVESGTASVPKRRRLKLRFDEESRDEEDNDAGPGSAF</sequence>
<dbReference type="Pfam" id="PF00622">
    <property type="entry name" value="SPRY"/>
    <property type="match status" value="1"/>
</dbReference>
<feature type="region of interest" description="Disordered" evidence="2">
    <location>
        <begin position="1"/>
        <end position="87"/>
    </location>
</feature>
<dbReference type="PANTHER" id="PTHR12245">
    <property type="entry name" value="SPRY DOMAIN CONTAINING SOCS BOX PROTEIN"/>
    <property type="match status" value="1"/>
</dbReference>
<dbReference type="InterPro" id="IPR013320">
    <property type="entry name" value="ConA-like_dom_sf"/>
</dbReference>
<dbReference type="CDD" id="cd12876">
    <property type="entry name" value="SPRY_SOCS3"/>
    <property type="match status" value="1"/>
</dbReference>
<feature type="compositionally biased region" description="Polar residues" evidence="2">
    <location>
        <begin position="1"/>
        <end position="11"/>
    </location>
</feature>
<proteinExistence type="predicted"/>
<organism evidence="4 5">
    <name type="scientific">Macrostomum lignano</name>
    <dbReference type="NCBI Taxonomy" id="282301"/>
    <lineage>
        <taxon>Eukaryota</taxon>
        <taxon>Metazoa</taxon>
        <taxon>Spiralia</taxon>
        <taxon>Lophotrochozoa</taxon>
        <taxon>Platyhelminthes</taxon>
        <taxon>Rhabditophora</taxon>
        <taxon>Macrostomorpha</taxon>
        <taxon>Macrostomida</taxon>
        <taxon>Macrostomidae</taxon>
        <taxon>Macrostomum</taxon>
    </lineage>
</organism>
<accession>A0A267H3B6</accession>
<feature type="non-terminal residue" evidence="4">
    <location>
        <position position="1"/>
    </location>
</feature>
<keyword evidence="5" id="KW-1185">Reference proteome</keyword>
<dbReference type="GO" id="GO:0019005">
    <property type="term" value="C:SCF ubiquitin ligase complex"/>
    <property type="evidence" value="ECO:0007669"/>
    <property type="project" value="TreeGrafter"/>
</dbReference>
<dbReference type="InterPro" id="IPR001870">
    <property type="entry name" value="B30.2/SPRY"/>
</dbReference>
<name>A0A267H3B6_9PLAT</name>
<dbReference type="InterPro" id="IPR003877">
    <property type="entry name" value="SPRY_dom"/>
</dbReference>
<evidence type="ECO:0000313" key="4">
    <source>
        <dbReference type="EMBL" id="PAA92800.1"/>
    </source>
</evidence>
<dbReference type="Proteomes" id="UP000215902">
    <property type="component" value="Unassembled WGS sequence"/>
</dbReference>